<keyword evidence="3" id="KW-0560">Oxidoreductase</keyword>
<keyword evidence="2" id="KW-0521">NADP</keyword>
<evidence type="ECO:0008006" key="6">
    <source>
        <dbReference type="Google" id="ProtNLM"/>
    </source>
</evidence>
<evidence type="ECO:0000256" key="3">
    <source>
        <dbReference type="ARBA" id="ARBA00023002"/>
    </source>
</evidence>
<gene>
    <name evidence="4" type="ORF">Poli38472_008113</name>
</gene>
<name>A0A8K1CMP7_PYTOL</name>
<protein>
    <recommendedName>
        <fullName evidence="6">Protochlorophyllide reductase</fullName>
    </recommendedName>
</protein>
<accession>A0A8K1CMP7</accession>
<dbReference type="OrthoDB" id="157595at2759"/>
<dbReference type="PANTHER" id="PTHR24320:SF282">
    <property type="entry name" value="WW DOMAIN-CONTAINING OXIDOREDUCTASE"/>
    <property type="match status" value="1"/>
</dbReference>
<dbReference type="Pfam" id="PF00106">
    <property type="entry name" value="adh_short"/>
    <property type="match status" value="1"/>
</dbReference>
<proteinExistence type="inferred from homology"/>
<dbReference type="EMBL" id="SPLM01000037">
    <property type="protein sequence ID" value="TMW65471.1"/>
    <property type="molecule type" value="Genomic_DNA"/>
</dbReference>
<sequence length="300" mass="32795">MTATKVFLVTGATSGIGLECARTLAKIPNAHVIVAGRNQQRVDDAVADIKIAASRNTVVEGGVVDVSSLQSVRNFADTLLQRNLQIFSLVCNAGIQVTKQSHTVDGFESTIGTNHIGHFLLVKLLQDRTKRVITLSSETHDPAERTGLPAPNVSDLDQMAKGYAKFNPQEAYTTSKLCNLLHAKEMARRFPNGPEAIAYSPGLTPDTGLFREQPKVVLKIFMFVLRIVYWFRGERMSTSVYSGAYLAGIAAADALEAKGWHNGDYLSIDRVVNASDQACDKSLGKALWDKSEVWVRPFAK</sequence>
<keyword evidence="5" id="KW-1185">Reference proteome</keyword>
<dbReference type="PRINTS" id="PR00081">
    <property type="entry name" value="GDHRDH"/>
</dbReference>
<comment type="similarity">
    <text evidence="1">Belongs to the short-chain dehydrogenases/reductases (SDR) family.</text>
</comment>
<reference evidence="4" key="1">
    <citation type="submission" date="2019-03" db="EMBL/GenBank/DDBJ databases">
        <title>Long read genome sequence of the mycoparasitic Pythium oligandrum ATCC 38472 isolated from sugarbeet rhizosphere.</title>
        <authorList>
            <person name="Gaulin E."/>
        </authorList>
    </citation>
    <scope>NUCLEOTIDE SEQUENCE</scope>
    <source>
        <strain evidence="4">ATCC 38472_TT</strain>
    </source>
</reference>
<dbReference type="AlphaFoldDB" id="A0A8K1CMP7"/>
<dbReference type="Gene3D" id="3.40.50.720">
    <property type="entry name" value="NAD(P)-binding Rossmann-like Domain"/>
    <property type="match status" value="1"/>
</dbReference>
<evidence type="ECO:0000256" key="1">
    <source>
        <dbReference type="ARBA" id="ARBA00006484"/>
    </source>
</evidence>
<dbReference type="GO" id="GO:0016491">
    <property type="term" value="F:oxidoreductase activity"/>
    <property type="evidence" value="ECO:0007669"/>
    <property type="project" value="UniProtKB-KW"/>
</dbReference>
<dbReference type="InterPro" id="IPR002347">
    <property type="entry name" value="SDR_fam"/>
</dbReference>
<dbReference type="InterPro" id="IPR036291">
    <property type="entry name" value="NAD(P)-bd_dom_sf"/>
</dbReference>
<evidence type="ECO:0000313" key="5">
    <source>
        <dbReference type="Proteomes" id="UP000794436"/>
    </source>
</evidence>
<dbReference type="SUPFAM" id="SSF51735">
    <property type="entry name" value="NAD(P)-binding Rossmann-fold domains"/>
    <property type="match status" value="1"/>
</dbReference>
<organism evidence="4 5">
    <name type="scientific">Pythium oligandrum</name>
    <name type="common">Mycoparasitic fungus</name>
    <dbReference type="NCBI Taxonomy" id="41045"/>
    <lineage>
        <taxon>Eukaryota</taxon>
        <taxon>Sar</taxon>
        <taxon>Stramenopiles</taxon>
        <taxon>Oomycota</taxon>
        <taxon>Peronosporomycetes</taxon>
        <taxon>Pythiales</taxon>
        <taxon>Pythiaceae</taxon>
        <taxon>Pythium</taxon>
    </lineage>
</organism>
<evidence type="ECO:0000313" key="4">
    <source>
        <dbReference type="EMBL" id="TMW65471.1"/>
    </source>
</evidence>
<comment type="caution">
    <text evidence="4">The sequence shown here is derived from an EMBL/GenBank/DDBJ whole genome shotgun (WGS) entry which is preliminary data.</text>
</comment>
<dbReference type="Proteomes" id="UP000794436">
    <property type="component" value="Unassembled WGS sequence"/>
</dbReference>
<evidence type="ECO:0000256" key="2">
    <source>
        <dbReference type="ARBA" id="ARBA00022857"/>
    </source>
</evidence>
<dbReference type="PANTHER" id="PTHR24320">
    <property type="entry name" value="RETINOL DEHYDROGENASE"/>
    <property type="match status" value="1"/>
</dbReference>